<dbReference type="InterPro" id="IPR036259">
    <property type="entry name" value="MFS_trans_sf"/>
</dbReference>
<feature type="transmembrane region" description="Helical" evidence="2">
    <location>
        <begin position="248"/>
        <end position="268"/>
    </location>
</feature>
<comment type="caution">
    <text evidence="3">The sequence shown here is derived from an EMBL/GenBank/DDBJ whole genome shotgun (WGS) entry which is preliminary data.</text>
</comment>
<evidence type="ECO:0000256" key="2">
    <source>
        <dbReference type="SAM" id="Phobius"/>
    </source>
</evidence>
<feature type="transmembrane region" description="Helical" evidence="2">
    <location>
        <begin position="73"/>
        <end position="93"/>
    </location>
</feature>
<feature type="transmembrane region" description="Helical" evidence="2">
    <location>
        <begin position="99"/>
        <end position="121"/>
    </location>
</feature>
<feature type="transmembrane region" description="Helical" evidence="2">
    <location>
        <begin position="35"/>
        <end position="52"/>
    </location>
</feature>
<feature type="transmembrane region" description="Helical" evidence="2">
    <location>
        <begin position="378"/>
        <end position="402"/>
    </location>
</feature>
<feature type="transmembrane region" description="Helical" evidence="2">
    <location>
        <begin position="275"/>
        <end position="294"/>
    </location>
</feature>
<reference evidence="3 4" key="1">
    <citation type="submission" date="2019-03" db="EMBL/GenBank/DDBJ databases">
        <title>Genomic Encyclopedia of Type Strains, Phase IV (KMG-IV): sequencing the most valuable type-strain genomes for metagenomic binning, comparative biology and taxonomic classification.</title>
        <authorList>
            <person name="Goeker M."/>
        </authorList>
    </citation>
    <scope>NUCLEOTIDE SEQUENCE [LARGE SCALE GENOMIC DNA]</scope>
    <source>
        <strain evidence="3 4">JA181</strain>
    </source>
</reference>
<dbReference type="AlphaFoldDB" id="A0A4R8FXS5"/>
<dbReference type="PANTHER" id="PTHR11328">
    <property type="entry name" value="MAJOR FACILITATOR SUPERFAMILY DOMAIN-CONTAINING PROTEIN"/>
    <property type="match status" value="1"/>
</dbReference>
<dbReference type="GO" id="GO:0015293">
    <property type="term" value="F:symporter activity"/>
    <property type="evidence" value="ECO:0007669"/>
    <property type="project" value="InterPro"/>
</dbReference>
<dbReference type="RefSeq" id="WP_134077893.1">
    <property type="nucleotide sequence ID" value="NZ_SOEB01000010.1"/>
</dbReference>
<evidence type="ECO:0000256" key="1">
    <source>
        <dbReference type="ARBA" id="ARBA00009617"/>
    </source>
</evidence>
<dbReference type="InterPro" id="IPR039672">
    <property type="entry name" value="MFS_2"/>
</dbReference>
<dbReference type="Gene3D" id="1.20.1250.20">
    <property type="entry name" value="MFS general substrate transporter like domains"/>
    <property type="match status" value="2"/>
</dbReference>
<dbReference type="GO" id="GO:0005886">
    <property type="term" value="C:plasma membrane"/>
    <property type="evidence" value="ECO:0007669"/>
    <property type="project" value="TreeGrafter"/>
</dbReference>
<proteinExistence type="inferred from homology"/>
<dbReference type="Proteomes" id="UP000295484">
    <property type="component" value="Unassembled WGS sequence"/>
</dbReference>
<dbReference type="EMBL" id="SOEB01000010">
    <property type="protein sequence ID" value="TDX28926.1"/>
    <property type="molecule type" value="Genomic_DNA"/>
</dbReference>
<dbReference type="SUPFAM" id="SSF103473">
    <property type="entry name" value="MFS general substrate transporter"/>
    <property type="match status" value="1"/>
</dbReference>
<dbReference type="PANTHER" id="PTHR11328:SF24">
    <property type="entry name" value="MAJOR FACILITATOR SUPERFAMILY (MFS) PROFILE DOMAIN-CONTAINING PROTEIN"/>
    <property type="match status" value="1"/>
</dbReference>
<feature type="transmembrane region" description="Helical" evidence="2">
    <location>
        <begin position="300"/>
        <end position="326"/>
    </location>
</feature>
<feature type="transmembrane region" description="Helical" evidence="2">
    <location>
        <begin position="141"/>
        <end position="161"/>
    </location>
</feature>
<dbReference type="GO" id="GO:0008643">
    <property type="term" value="P:carbohydrate transport"/>
    <property type="evidence" value="ECO:0007669"/>
    <property type="project" value="InterPro"/>
</dbReference>
<gene>
    <name evidence="3" type="ORF">EV657_110121</name>
</gene>
<name>A0A4R8FXS5_9RHOB</name>
<dbReference type="Pfam" id="PF13347">
    <property type="entry name" value="MFS_2"/>
    <property type="match status" value="1"/>
</dbReference>
<feature type="transmembrane region" description="Helical" evidence="2">
    <location>
        <begin position="167"/>
        <end position="187"/>
    </location>
</feature>
<feature type="transmembrane region" description="Helical" evidence="2">
    <location>
        <begin position="214"/>
        <end position="236"/>
    </location>
</feature>
<keyword evidence="2" id="KW-0472">Membrane</keyword>
<keyword evidence="2" id="KW-0812">Transmembrane</keyword>
<keyword evidence="2" id="KW-1133">Transmembrane helix</keyword>
<sequence length="411" mass="42348">MRAAPLPGYALFAAMLAGAGLPIYIHAPKVYVDQYGVGLAALGAVLFGLRLLDVVQDPVLGWLSERLHRWRPAAVAGAVVLLAASMAGLFAVTPPVAPLLWFALTLTGLFTAFSFLTITFYAQGVARAGRMGPGGHVRLAAWRETGALLGVSAAAVAPTLLMGVTDAPFAAFAAGFAVLAAIAAVAMRRDWTLPAAPGHSDWRRVLADPVARRLLLLALVNATPVAVTSTLFLFFVESRLEAPGLEGPLLLLFFLSAAASAPFWGLAARRVGEKPALLAGMGLSILAFGFATLLGPGDTLPFAAICLASGAALGADMTLLPAIFAARMARIAPNAGQAFGLWSFVSKFTLALAAVALLPLLQGAGFQPGEATSPARALVVLSLLYAALPCALKLVAVALLVATPLNRETIG</sequence>
<organism evidence="3 4">
    <name type="scientific">Rhodovulum visakhapatnamense</name>
    <dbReference type="NCBI Taxonomy" id="364297"/>
    <lineage>
        <taxon>Bacteria</taxon>
        <taxon>Pseudomonadati</taxon>
        <taxon>Pseudomonadota</taxon>
        <taxon>Alphaproteobacteria</taxon>
        <taxon>Rhodobacterales</taxon>
        <taxon>Paracoccaceae</taxon>
        <taxon>Rhodovulum</taxon>
    </lineage>
</organism>
<protein>
    <submittedName>
        <fullName evidence="3">GPH family glycoside/pentoside/hexuronide:cation symporter</fullName>
    </submittedName>
</protein>
<feature type="transmembrane region" description="Helical" evidence="2">
    <location>
        <begin position="338"/>
        <end position="358"/>
    </location>
</feature>
<accession>A0A4R8FXS5</accession>
<comment type="similarity">
    <text evidence="1">Belongs to the sodium:galactoside symporter (TC 2.A.2) family.</text>
</comment>
<evidence type="ECO:0000313" key="3">
    <source>
        <dbReference type="EMBL" id="TDX28926.1"/>
    </source>
</evidence>
<evidence type="ECO:0000313" key="4">
    <source>
        <dbReference type="Proteomes" id="UP000295484"/>
    </source>
</evidence>